<accession>A0A9W4SXZ3</accession>
<evidence type="ECO:0000313" key="1">
    <source>
        <dbReference type="EMBL" id="CAI2183177.1"/>
    </source>
</evidence>
<name>A0A9W4SXZ3_9GLOM</name>
<protein>
    <submittedName>
        <fullName evidence="1">17070_t:CDS:1</fullName>
    </submittedName>
</protein>
<dbReference type="OrthoDB" id="16729at2759"/>
<dbReference type="AlphaFoldDB" id="A0A9W4SXZ3"/>
<comment type="caution">
    <text evidence="1">The sequence shown here is derived from an EMBL/GenBank/DDBJ whole genome shotgun (WGS) entry which is preliminary data.</text>
</comment>
<gene>
    <name evidence="1" type="ORF">FWILDA_LOCUS10948</name>
</gene>
<dbReference type="GO" id="GO:0061640">
    <property type="term" value="P:cytoskeleton-dependent cytokinesis"/>
    <property type="evidence" value="ECO:0007669"/>
    <property type="project" value="InterPro"/>
</dbReference>
<reference evidence="1" key="1">
    <citation type="submission" date="2022-08" db="EMBL/GenBank/DDBJ databases">
        <authorList>
            <person name="Kallberg Y."/>
            <person name="Tangrot J."/>
            <person name="Rosling A."/>
        </authorList>
    </citation>
    <scope>NUCLEOTIDE SEQUENCE</scope>
    <source>
        <strain evidence="1">Wild A</strain>
    </source>
</reference>
<dbReference type="GO" id="GO:0005869">
    <property type="term" value="C:dynactin complex"/>
    <property type="evidence" value="ECO:0007669"/>
    <property type="project" value="InterPro"/>
</dbReference>
<dbReference type="InterPro" id="IPR009991">
    <property type="entry name" value="DCTN3"/>
</dbReference>
<keyword evidence="2" id="KW-1185">Reference proteome</keyword>
<organism evidence="1 2">
    <name type="scientific">Funneliformis geosporum</name>
    <dbReference type="NCBI Taxonomy" id="1117311"/>
    <lineage>
        <taxon>Eukaryota</taxon>
        <taxon>Fungi</taxon>
        <taxon>Fungi incertae sedis</taxon>
        <taxon>Mucoromycota</taxon>
        <taxon>Glomeromycotina</taxon>
        <taxon>Glomeromycetes</taxon>
        <taxon>Glomerales</taxon>
        <taxon>Glomeraceae</taxon>
        <taxon>Funneliformis</taxon>
    </lineage>
</organism>
<dbReference type="Pfam" id="PF07426">
    <property type="entry name" value="Dynactin_p22"/>
    <property type="match status" value="1"/>
</dbReference>
<sequence length="241" mass="27324">MENVQIAKRLSLLEEQKNLLIESAKTQGWIDDDSTSLEYDDRENFESEKLSVVNMVNAEETILEQQSLSTMEFRVHHLEKSIFGFDPIAKKALAYEKLKEQYSLQKRVDELKKEFNAIIMERDGADDEQTSELVSPFKDSALAMERVILTPEAKAEIVISSANELKLVAENLKQINELQSIIEAPEFKDQSSKANEVSARITQLLDSYNGIVNTLSEIFISWDHILSAIDANVSLLERAKG</sequence>
<dbReference type="Proteomes" id="UP001153678">
    <property type="component" value="Unassembled WGS sequence"/>
</dbReference>
<dbReference type="PANTHER" id="PTHR28360">
    <property type="entry name" value="DYNACTIN SUBUNIT 3"/>
    <property type="match status" value="1"/>
</dbReference>
<dbReference type="PANTHER" id="PTHR28360:SF1">
    <property type="entry name" value="DYNACTIN SUBUNIT 3"/>
    <property type="match status" value="1"/>
</dbReference>
<dbReference type="EMBL" id="CAMKVN010002959">
    <property type="protein sequence ID" value="CAI2183177.1"/>
    <property type="molecule type" value="Genomic_DNA"/>
</dbReference>
<evidence type="ECO:0000313" key="2">
    <source>
        <dbReference type="Proteomes" id="UP001153678"/>
    </source>
</evidence>
<proteinExistence type="predicted"/>